<dbReference type="FunFam" id="1.10.340.70:FF:000003">
    <property type="entry name" value="Protein CBG25708"/>
    <property type="match status" value="1"/>
</dbReference>
<keyword evidence="6" id="KW-0808">Transferase</keyword>
<feature type="domain" description="Integrase catalytic" evidence="10">
    <location>
        <begin position="1017"/>
        <end position="1167"/>
    </location>
</feature>
<dbReference type="Gene3D" id="1.10.340.70">
    <property type="match status" value="1"/>
</dbReference>
<dbReference type="STRING" id="70415.A0A5S6QAL5"/>
<keyword evidence="5" id="KW-0378">Hydrolase</keyword>
<dbReference type="Gene3D" id="3.10.10.10">
    <property type="entry name" value="HIV Type 1 Reverse Transcriptase, subunit A, domain 1"/>
    <property type="match status" value="1"/>
</dbReference>
<dbReference type="InterPro" id="IPR001878">
    <property type="entry name" value="Znf_CCHC"/>
</dbReference>
<dbReference type="InterPro" id="IPR041588">
    <property type="entry name" value="Integrase_H2C2"/>
</dbReference>
<dbReference type="PROSITE" id="PS50878">
    <property type="entry name" value="RT_POL"/>
    <property type="match status" value="1"/>
</dbReference>
<dbReference type="Gene3D" id="2.40.70.10">
    <property type="entry name" value="Acid Proteases"/>
    <property type="match status" value="1"/>
</dbReference>
<dbReference type="Pfam" id="PF17921">
    <property type="entry name" value="Integrase_H2C2"/>
    <property type="match status" value="1"/>
</dbReference>
<dbReference type="GO" id="GO:0004190">
    <property type="term" value="F:aspartic-type endopeptidase activity"/>
    <property type="evidence" value="ECO:0007669"/>
    <property type="project" value="UniProtKB-KW"/>
</dbReference>
<dbReference type="InterPro" id="IPR036397">
    <property type="entry name" value="RNaseH_sf"/>
</dbReference>
<dbReference type="Gene3D" id="4.10.60.10">
    <property type="entry name" value="Zinc finger, CCHC-type"/>
    <property type="match status" value="1"/>
</dbReference>
<dbReference type="PANTHER" id="PTHR37984:SF12">
    <property type="entry name" value="RIBONUCLEASE H"/>
    <property type="match status" value="1"/>
</dbReference>
<dbReference type="PANTHER" id="PTHR37984">
    <property type="entry name" value="PROTEIN CBG26694"/>
    <property type="match status" value="1"/>
</dbReference>
<name>A0A5S6QAL5_TRIMR</name>
<accession>A0A5S6QAL5</accession>
<feature type="domain" description="Reverse transcriptase" evidence="9">
    <location>
        <begin position="469"/>
        <end position="647"/>
    </location>
</feature>
<dbReference type="GO" id="GO:0008270">
    <property type="term" value="F:zinc ion binding"/>
    <property type="evidence" value="ECO:0007669"/>
    <property type="project" value="InterPro"/>
</dbReference>
<dbReference type="Gene3D" id="3.30.420.10">
    <property type="entry name" value="Ribonuclease H-like superfamily/Ribonuclease H"/>
    <property type="match status" value="1"/>
</dbReference>
<dbReference type="InterPro" id="IPR000477">
    <property type="entry name" value="RT_dom"/>
</dbReference>
<keyword evidence="6" id="KW-0695">RNA-directed DNA polymerase</keyword>
<dbReference type="FunFam" id="3.10.20.370:FF:000001">
    <property type="entry name" value="Retrovirus-related Pol polyprotein from transposon 17.6-like protein"/>
    <property type="match status" value="1"/>
</dbReference>
<dbReference type="Pfam" id="PF00665">
    <property type="entry name" value="rve"/>
    <property type="match status" value="1"/>
</dbReference>
<dbReference type="FunFam" id="3.30.70.270:FF:000026">
    <property type="entry name" value="Transposon Ty3-G Gag-Pol polyprotein"/>
    <property type="match status" value="1"/>
</dbReference>
<evidence type="ECO:0000256" key="5">
    <source>
        <dbReference type="ARBA" id="ARBA00022759"/>
    </source>
</evidence>
<evidence type="ECO:0000256" key="1">
    <source>
        <dbReference type="ARBA" id="ARBA00012493"/>
    </source>
</evidence>
<keyword evidence="6" id="KW-0548">Nucleotidyltransferase</keyword>
<dbReference type="Pfam" id="PF17919">
    <property type="entry name" value="RT_RNaseH_2"/>
    <property type="match status" value="1"/>
</dbReference>
<dbReference type="PROSITE" id="PS50994">
    <property type="entry name" value="INTEGRASE"/>
    <property type="match status" value="1"/>
</dbReference>
<dbReference type="GO" id="GO:0019899">
    <property type="term" value="F:enzyme binding"/>
    <property type="evidence" value="ECO:0007669"/>
    <property type="project" value="UniProtKB-ARBA"/>
</dbReference>
<dbReference type="WBParaSite" id="TMUE_1000004249.1">
    <property type="protein sequence ID" value="TMUE_1000004249.1"/>
    <property type="gene ID" value="WBGene00298891"/>
</dbReference>
<keyword evidence="11" id="KW-1185">Reference proteome</keyword>
<keyword evidence="7" id="KW-0238">DNA-binding</keyword>
<keyword evidence="3" id="KW-0540">Nuclease</keyword>
<protein>
    <recommendedName>
        <fullName evidence="1">RNA-directed DNA polymerase</fullName>
        <ecNumber evidence="1">2.7.7.49</ecNumber>
    </recommendedName>
</protein>
<dbReference type="CDD" id="cd01647">
    <property type="entry name" value="RT_LTR"/>
    <property type="match status" value="1"/>
</dbReference>
<keyword evidence="2" id="KW-0645">Protease</keyword>
<dbReference type="InterPro" id="IPR021109">
    <property type="entry name" value="Peptidase_aspartic_dom_sf"/>
</dbReference>
<evidence type="ECO:0000256" key="8">
    <source>
        <dbReference type="SAM" id="MobiDB-lite"/>
    </source>
</evidence>
<proteinExistence type="predicted"/>
<dbReference type="CDD" id="cd09274">
    <property type="entry name" value="RNase_HI_RT_Ty3"/>
    <property type="match status" value="1"/>
</dbReference>
<dbReference type="InterPro" id="IPR012337">
    <property type="entry name" value="RNaseH-like_sf"/>
</dbReference>
<dbReference type="Pfam" id="PF13650">
    <property type="entry name" value="Asp_protease_2"/>
    <property type="match status" value="1"/>
</dbReference>
<dbReference type="GO" id="GO:0003677">
    <property type="term" value="F:DNA binding"/>
    <property type="evidence" value="ECO:0007669"/>
    <property type="project" value="UniProtKB-KW"/>
</dbReference>
<dbReference type="InterPro" id="IPR036875">
    <property type="entry name" value="Znf_CCHC_sf"/>
</dbReference>
<dbReference type="Proteomes" id="UP000046395">
    <property type="component" value="Unassembled WGS sequence"/>
</dbReference>
<dbReference type="SUPFAM" id="SSF50630">
    <property type="entry name" value="Acid proteases"/>
    <property type="match status" value="1"/>
</dbReference>
<dbReference type="GO" id="GO:0006508">
    <property type="term" value="P:proteolysis"/>
    <property type="evidence" value="ECO:0007669"/>
    <property type="project" value="UniProtKB-KW"/>
</dbReference>
<organism evidence="11 12">
    <name type="scientific">Trichuris muris</name>
    <name type="common">Mouse whipworm</name>
    <dbReference type="NCBI Taxonomy" id="70415"/>
    <lineage>
        <taxon>Eukaryota</taxon>
        <taxon>Metazoa</taxon>
        <taxon>Ecdysozoa</taxon>
        <taxon>Nematoda</taxon>
        <taxon>Enoplea</taxon>
        <taxon>Dorylaimia</taxon>
        <taxon>Trichinellida</taxon>
        <taxon>Trichuridae</taxon>
        <taxon>Trichuris</taxon>
    </lineage>
</organism>
<dbReference type="InterPro" id="IPR050951">
    <property type="entry name" value="Retrovirus_Pol_polyprotein"/>
</dbReference>
<evidence type="ECO:0000313" key="12">
    <source>
        <dbReference type="WBParaSite" id="TMUE_1000004249.1"/>
    </source>
</evidence>
<dbReference type="SMART" id="SM00343">
    <property type="entry name" value="ZnF_C2HC"/>
    <property type="match status" value="2"/>
</dbReference>
<feature type="region of interest" description="Disordered" evidence="8">
    <location>
        <begin position="1256"/>
        <end position="1339"/>
    </location>
</feature>
<keyword evidence="5" id="KW-0255">Endonuclease</keyword>
<evidence type="ECO:0000259" key="10">
    <source>
        <dbReference type="PROSITE" id="PS50994"/>
    </source>
</evidence>
<dbReference type="GO" id="GO:0004519">
    <property type="term" value="F:endonuclease activity"/>
    <property type="evidence" value="ECO:0007669"/>
    <property type="project" value="UniProtKB-KW"/>
</dbReference>
<evidence type="ECO:0000256" key="6">
    <source>
        <dbReference type="ARBA" id="ARBA00022918"/>
    </source>
</evidence>
<keyword evidence="4" id="KW-0064">Aspartyl protease</keyword>
<dbReference type="InterPro" id="IPR001584">
    <property type="entry name" value="Integrase_cat-core"/>
</dbReference>
<dbReference type="GO" id="GO:0003964">
    <property type="term" value="F:RNA-directed DNA polymerase activity"/>
    <property type="evidence" value="ECO:0007669"/>
    <property type="project" value="UniProtKB-KW"/>
</dbReference>
<dbReference type="Gene3D" id="3.30.70.270">
    <property type="match status" value="2"/>
</dbReference>
<dbReference type="SUPFAM" id="SSF53098">
    <property type="entry name" value="Ribonuclease H-like"/>
    <property type="match status" value="1"/>
</dbReference>
<sequence length="1339" mass="151767">MSGANQFEVFVPEKGASWNLYVERLNFHFEAHDITEDAKKRAVLLSVCGPATYALIRSVISPRLPGELSYGEITDALKQYFNPVPSEIVERFRFYKRDQRPGESIADFVAELRRLSEHCNFGNGLDIALRDRFVCGIVDEGLQRRLLAEQVPTFDVALKEALATETARLQALEIRAGSADTIQQIQLNAASQKQSDAKTGSIQRKSRQMECYRCGGEHYAKQCRFITERCRYCQKVGHIERACLKKNQRNRNNPAGTRRWKNRLPDRVRSHAVAEQQQVPRFKHSSDTYFLNSVTSGTESPILAHVRINDKPLTMEVDSGSACSLISERVFRQLKLQNVRQTHPAKVLRTWSRETLDVRSQIEVKVQFSSQKCRLPLLVVKGLGASLLGRDWFQALGISVLGVNQVIRKCYDSLLSRYSALFNEDINAYRGPPVSIELECGATPKFLKCRPVPFAIRPRLDEALEKLVKQGILEPVRHSKWATPVVPVLKRTGELRVCGDYRSTVNSATKKDTYPLPTVAELLSTLSGGVLFSKLDLAQAYQQLKVDDETAQLLTLNTPKGLMKVTRLPFGVDVAPSIFQRFMDTCLAGLDGVKAYLDDVLITGRTEDEHWERVDAVLHRLDKAGIRLQRDKCLFGVQEVEYLGFRIDKLGVHPTQQKVEAIQKAPTPTSKAELKAFLGLFNFYSCFIPGKAEVLEPLHRLLDAETVFSWKKSHEQAFRRAKELLQSSNVLIHYDPEKKLTLTCDASPHGVGAVLSQPGPHGKEAPVAFASRTLSKTERNYAQIDREALAIIYAVQKFHQYVYGRAFTIITDHKPLLGLLHPDKALPQVMSPRMLRWSLMLSAYDYQLLYQPGPMLANADGLSRLPMPSADREVPPIGDVLLLETDVEAPVDAKLVERLTRRDKVLAQVMRWTLRGWPAEKQPSQFQPFVQRQAEISAYRNCLLWGSRVIVPEKARSRVLNLLHEAHPGVVRMKALARSYVWWPQLDRDIEDIVKRCNLCQETRNAPNRAPLNPWEMTGKPWSRLHIDFAGPFQGQMFLITVDSHSKWLDVSPVRTTSAAAAIDKLAMLFATHGLPDVVVSDNGAAFTAVEFKTFMNANTIRHVTVAPYHPASNGQAERMVQSMKQALRRVIRGSWSIRLARFLFNQHITPHTSTGVSPAEMLMSRRPRSLLDNLHPDSCNERKYCQEQERRNGINNETVRRFSPDDLVYMRNYKSERRWIPASITRVTGPRSYLLRTSEGDIERRHIDQVRSRFLDAENDKADTRLNRNEEKNTEMEPQGDPSQDGDKCTSPSQLPEAGETQADSQDVIAALPGNSEIVTEGRPKRHRTRPKYLEDYV</sequence>
<evidence type="ECO:0000313" key="11">
    <source>
        <dbReference type="Proteomes" id="UP000046395"/>
    </source>
</evidence>
<dbReference type="InterPro" id="IPR043128">
    <property type="entry name" value="Rev_trsase/Diguanyl_cyclase"/>
</dbReference>
<evidence type="ECO:0000256" key="2">
    <source>
        <dbReference type="ARBA" id="ARBA00022670"/>
    </source>
</evidence>
<dbReference type="Pfam" id="PF00078">
    <property type="entry name" value="RVT_1"/>
    <property type="match status" value="1"/>
</dbReference>
<evidence type="ECO:0000259" key="9">
    <source>
        <dbReference type="PROSITE" id="PS50878"/>
    </source>
</evidence>
<dbReference type="FunFam" id="3.30.420.10:FF:000063">
    <property type="entry name" value="Retrovirus-related Pol polyprotein from transposon 297-like Protein"/>
    <property type="match status" value="1"/>
</dbReference>
<dbReference type="GO" id="GO:0015074">
    <property type="term" value="P:DNA integration"/>
    <property type="evidence" value="ECO:0007669"/>
    <property type="project" value="InterPro"/>
</dbReference>
<evidence type="ECO:0000256" key="7">
    <source>
        <dbReference type="ARBA" id="ARBA00023125"/>
    </source>
</evidence>
<dbReference type="SUPFAM" id="SSF57756">
    <property type="entry name" value="Retrovirus zinc finger-like domains"/>
    <property type="match status" value="1"/>
</dbReference>
<dbReference type="InterPro" id="IPR043502">
    <property type="entry name" value="DNA/RNA_pol_sf"/>
</dbReference>
<dbReference type="EC" id="2.7.7.49" evidence="1"/>
<dbReference type="SUPFAM" id="SSF56672">
    <property type="entry name" value="DNA/RNA polymerases"/>
    <property type="match status" value="1"/>
</dbReference>
<evidence type="ECO:0000256" key="3">
    <source>
        <dbReference type="ARBA" id="ARBA00022722"/>
    </source>
</evidence>
<reference evidence="12" key="1">
    <citation type="submission" date="2019-12" db="UniProtKB">
        <authorList>
            <consortium name="WormBaseParasite"/>
        </authorList>
    </citation>
    <scope>IDENTIFICATION</scope>
</reference>
<evidence type="ECO:0000256" key="4">
    <source>
        <dbReference type="ARBA" id="ARBA00022750"/>
    </source>
</evidence>
<dbReference type="InterPro" id="IPR041577">
    <property type="entry name" value="RT_RNaseH_2"/>
</dbReference>
<feature type="compositionally biased region" description="Basic and acidic residues" evidence="8">
    <location>
        <begin position="1256"/>
        <end position="1276"/>
    </location>
</feature>
<dbReference type="GO" id="GO:0042575">
    <property type="term" value="C:DNA polymerase complex"/>
    <property type="evidence" value="ECO:0007669"/>
    <property type="project" value="UniProtKB-ARBA"/>
</dbReference>